<keyword evidence="3" id="KW-1185">Reference proteome</keyword>
<dbReference type="InterPro" id="IPR004046">
    <property type="entry name" value="GST_C"/>
</dbReference>
<dbReference type="Pfam" id="PF00043">
    <property type="entry name" value="GST_C"/>
    <property type="match status" value="1"/>
</dbReference>
<evidence type="ECO:0000259" key="1">
    <source>
        <dbReference type="PROSITE" id="PS50405"/>
    </source>
</evidence>
<dbReference type="PANTHER" id="PTHR44051">
    <property type="entry name" value="GLUTATHIONE S-TRANSFERASE-RELATED"/>
    <property type="match status" value="1"/>
</dbReference>
<dbReference type="Proteomes" id="UP000578091">
    <property type="component" value="Unassembled WGS sequence"/>
</dbReference>
<dbReference type="InterPro" id="IPR010987">
    <property type="entry name" value="Glutathione-S-Trfase_C-like"/>
</dbReference>
<evidence type="ECO:0000313" key="2">
    <source>
        <dbReference type="EMBL" id="NZA25674.1"/>
    </source>
</evidence>
<keyword evidence="2" id="KW-0808">Transferase</keyword>
<dbReference type="Gene3D" id="3.40.30.10">
    <property type="entry name" value="Glutaredoxin"/>
    <property type="match status" value="1"/>
</dbReference>
<feature type="domain" description="GST C-terminal" evidence="1">
    <location>
        <begin position="81"/>
        <end position="209"/>
    </location>
</feature>
<proteinExistence type="predicted"/>
<reference evidence="2 3" key="1">
    <citation type="submission" date="2020-07" db="EMBL/GenBank/DDBJ databases">
        <title>Luteimonas sp. SJ-92.</title>
        <authorList>
            <person name="Huang X.-X."/>
            <person name="Xu L."/>
            <person name="Sun J.-Q."/>
        </authorList>
    </citation>
    <scope>NUCLEOTIDE SEQUENCE [LARGE SCALE GENOMIC DNA]</scope>
    <source>
        <strain evidence="2 3">SJ-92</strain>
    </source>
</reference>
<gene>
    <name evidence="2" type="ORF">H0E84_04705</name>
</gene>
<accession>A0A853JA99</accession>
<dbReference type="AlphaFoldDB" id="A0A853JA99"/>
<evidence type="ECO:0000313" key="3">
    <source>
        <dbReference type="Proteomes" id="UP000578091"/>
    </source>
</evidence>
<dbReference type="InterPro" id="IPR036249">
    <property type="entry name" value="Thioredoxin-like_sf"/>
</dbReference>
<dbReference type="GO" id="GO:0016740">
    <property type="term" value="F:transferase activity"/>
    <property type="evidence" value="ECO:0007669"/>
    <property type="project" value="UniProtKB-KW"/>
</dbReference>
<dbReference type="PANTHER" id="PTHR44051:SF8">
    <property type="entry name" value="GLUTATHIONE S-TRANSFERASE GSTA"/>
    <property type="match status" value="1"/>
</dbReference>
<name>A0A853JA99_9GAMM</name>
<comment type="caution">
    <text evidence="2">The sequence shown here is derived from an EMBL/GenBank/DDBJ whole genome shotgun (WGS) entry which is preliminary data.</text>
</comment>
<dbReference type="Gene3D" id="1.20.1050.10">
    <property type="match status" value="1"/>
</dbReference>
<dbReference type="SUPFAM" id="SSF47616">
    <property type="entry name" value="GST C-terminal domain-like"/>
    <property type="match status" value="1"/>
</dbReference>
<dbReference type="PROSITE" id="PS50405">
    <property type="entry name" value="GST_CTER"/>
    <property type="match status" value="1"/>
</dbReference>
<sequence>MKLLFSRNPNPRLAVAVARQVCASVDFEFAAPLAPGQAERYRALNPCLRVPILVCPEGSLWEADAIACRLARDAASPFWRTDAREPRMIQWLSWGKENFVRACEIVQFERVTKQRYGLGPIDPGKVDEGRALFAESAALLDAQLAVRDWLLHDGLSYADFRMASFLPYHELARLPLRDYPAVARWYGRLEALDAWRDPFHGLQAPALPPVPG</sequence>
<dbReference type="SUPFAM" id="SSF52833">
    <property type="entry name" value="Thioredoxin-like"/>
    <property type="match status" value="1"/>
</dbReference>
<dbReference type="CDD" id="cd00570">
    <property type="entry name" value="GST_N_family"/>
    <property type="match status" value="1"/>
</dbReference>
<organism evidence="2 3">
    <name type="scientific">Luteimonas salinisoli</name>
    <dbReference type="NCBI Taxonomy" id="2752307"/>
    <lineage>
        <taxon>Bacteria</taxon>
        <taxon>Pseudomonadati</taxon>
        <taxon>Pseudomonadota</taxon>
        <taxon>Gammaproteobacteria</taxon>
        <taxon>Lysobacterales</taxon>
        <taxon>Lysobacteraceae</taxon>
        <taxon>Luteimonas</taxon>
    </lineage>
</organism>
<dbReference type="InterPro" id="IPR036282">
    <property type="entry name" value="Glutathione-S-Trfase_C_sf"/>
</dbReference>
<dbReference type="EMBL" id="JACCKA010000031">
    <property type="protein sequence ID" value="NZA25674.1"/>
    <property type="molecule type" value="Genomic_DNA"/>
</dbReference>
<protein>
    <submittedName>
        <fullName evidence="2">Glutathione S-transferase family protein</fullName>
    </submittedName>
</protein>